<dbReference type="InterPro" id="IPR003838">
    <property type="entry name" value="ABC3_permease_C"/>
</dbReference>
<organism evidence="9 10">
    <name type="scientific">Heminiphilus faecis</name>
    <dbReference type="NCBI Taxonomy" id="2601703"/>
    <lineage>
        <taxon>Bacteria</taxon>
        <taxon>Pseudomonadati</taxon>
        <taxon>Bacteroidota</taxon>
        <taxon>Bacteroidia</taxon>
        <taxon>Bacteroidales</taxon>
        <taxon>Muribaculaceae</taxon>
        <taxon>Heminiphilus</taxon>
    </lineage>
</organism>
<protein>
    <submittedName>
        <fullName evidence="9">ABC transporter permease</fullName>
    </submittedName>
</protein>
<feature type="domain" description="MacB-like periplasmic core" evidence="8">
    <location>
        <begin position="23"/>
        <end position="252"/>
    </location>
</feature>
<evidence type="ECO:0000313" key="9">
    <source>
        <dbReference type="EMBL" id="MEY8245523.1"/>
    </source>
</evidence>
<evidence type="ECO:0000313" key="10">
    <source>
        <dbReference type="Proteomes" id="UP001565200"/>
    </source>
</evidence>
<evidence type="ECO:0000256" key="4">
    <source>
        <dbReference type="ARBA" id="ARBA00022989"/>
    </source>
</evidence>
<proteinExistence type="predicted"/>
<evidence type="ECO:0000256" key="1">
    <source>
        <dbReference type="ARBA" id="ARBA00004651"/>
    </source>
</evidence>
<dbReference type="InterPro" id="IPR050250">
    <property type="entry name" value="Macrolide_Exporter_MacB"/>
</dbReference>
<gene>
    <name evidence="9" type="ORF">AAK873_07815</name>
</gene>
<dbReference type="PANTHER" id="PTHR30572">
    <property type="entry name" value="MEMBRANE COMPONENT OF TRANSPORTER-RELATED"/>
    <property type="match status" value="1"/>
</dbReference>
<feature type="domain" description="ABC3 transporter permease C-terminal" evidence="7">
    <location>
        <begin position="299"/>
        <end position="428"/>
    </location>
</feature>
<comment type="caution">
    <text evidence="9">The sequence shown here is derived from an EMBL/GenBank/DDBJ whole genome shotgun (WGS) entry which is preliminary data.</text>
</comment>
<evidence type="ECO:0000259" key="8">
    <source>
        <dbReference type="Pfam" id="PF12704"/>
    </source>
</evidence>
<dbReference type="Pfam" id="PF02687">
    <property type="entry name" value="FtsX"/>
    <property type="match status" value="1"/>
</dbReference>
<keyword evidence="2" id="KW-1003">Cell membrane</keyword>
<evidence type="ECO:0000259" key="7">
    <source>
        <dbReference type="Pfam" id="PF02687"/>
    </source>
</evidence>
<dbReference type="RefSeq" id="WP_369863462.1">
    <property type="nucleotide sequence ID" value="NZ_JBCLPP010000018.1"/>
</dbReference>
<dbReference type="Proteomes" id="UP001565200">
    <property type="component" value="Unassembled WGS sequence"/>
</dbReference>
<keyword evidence="4 6" id="KW-1133">Transmembrane helix</keyword>
<accession>A0ABV4CVW5</accession>
<dbReference type="PANTHER" id="PTHR30572:SF18">
    <property type="entry name" value="ABC-TYPE MACROLIDE FAMILY EXPORT SYSTEM PERMEASE COMPONENT 2"/>
    <property type="match status" value="1"/>
</dbReference>
<feature type="transmembrane region" description="Helical" evidence="6">
    <location>
        <begin position="348"/>
        <end position="369"/>
    </location>
</feature>
<name>A0ABV4CVW5_9BACT</name>
<evidence type="ECO:0000256" key="2">
    <source>
        <dbReference type="ARBA" id="ARBA00022475"/>
    </source>
</evidence>
<feature type="transmembrane region" description="Helical" evidence="6">
    <location>
        <begin position="21"/>
        <end position="45"/>
    </location>
</feature>
<feature type="transmembrane region" description="Helical" evidence="6">
    <location>
        <begin position="297"/>
        <end position="317"/>
    </location>
</feature>
<evidence type="ECO:0000256" key="3">
    <source>
        <dbReference type="ARBA" id="ARBA00022692"/>
    </source>
</evidence>
<dbReference type="Pfam" id="PF12704">
    <property type="entry name" value="MacB_PCD"/>
    <property type="match status" value="1"/>
</dbReference>
<reference evidence="9 10" key="1">
    <citation type="submission" date="2024-03" db="EMBL/GenBank/DDBJ databases">
        <title>Mouse gut bacterial collection (mGBC) of GemPharmatech.</title>
        <authorList>
            <person name="He Y."/>
            <person name="Dong L."/>
            <person name="Wu D."/>
            <person name="Gao X."/>
            <person name="Lin Z."/>
        </authorList>
    </citation>
    <scope>NUCLEOTIDE SEQUENCE [LARGE SCALE GENOMIC DNA]</scope>
    <source>
        <strain evidence="9 10">54-13</strain>
    </source>
</reference>
<feature type="transmembrane region" description="Helical" evidence="6">
    <location>
        <begin position="398"/>
        <end position="425"/>
    </location>
</feature>
<dbReference type="EMBL" id="JBCLPP010000018">
    <property type="protein sequence ID" value="MEY8245523.1"/>
    <property type="molecule type" value="Genomic_DNA"/>
</dbReference>
<evidence type="ECO:0000256" key="5">
    <source>
        <dbReference type="ARBA" id="ARBA00023136"/>
    </source>
</evidence>
<keyword evidence="10" id="KW-1185">Reference proteome</keyword>
<keyword evidence="5 6" id="KW-0472">Membrane</keyword>
<evidence type="ECO:0000256" key="6">
    <source>
        <dbReference type="SAM" id="Phobius"/>
    </source>
</evidence>
<comment type="subcellular location">
    <subcellularLocation>
        <location evidence="1">Cell membrane</location>
        <topology evidence="1">Multi-pass membrane protein</topology>
    </subcellularLocation>
</comment>
<dbReference type="InterPro" id="IPR025857">
    <property type="entry name" value="MacB_PCD"/>
</dbReference>
<sequence>MKDFRQSLTQTWADARKQPAFAALYVGGVALAIAFTMIFAMIYYVKLAPVYPEYNRGGTLYVNSVSYKDESKNMSCMSLVGYPFFRDYLSQVENAEIVSAHVTPNASSCSFIGTVDGAKQFEVEAKGVDPAFFELYGFRFIAGKPFDEADLNSALPVCVISHRMAERLFGNPEDAVGKYVDYNDVRSRVTGVVKEGSVLTPASFAQVYCPYTTVPGYDRVSPCGVPWVGSVGVSYFVKDNEQEAALRAELNEIVRRLNAADTTGVVSMPNPLVTHYQTAFMDSNNEEFSWMTVAKKYAVILLVLLLVPAMNLSGMIAGRMEARLAEMGIRKSFGATRRRLLSQVLAENLYMTLAGGLLGLVVAWVMMFANRSWIYGIMTKYSNLHVDTVTTQVSGEMLFAPAVFIATLLLCVVLNLASALLPVWWSLRRPIVSSLNEKR</sequence>
<keyword evidence="3 6" id="KW-0812">Transmembrane</keyword>